<gene>
    <name evidence="2" type="ORF">CLIB1423_16S03114</name>
</gene>
<evidence type="ECO:0000313" key="3">
    <source>
        <dbReference type="Proteomes" id="UP000837801"/>
    </source>
</evidence>
<evidence type="ECO:0000313" key="2">
    <source>
        <dbReference type="EMBL" id="CAH2354458.1"/>
    </source>
</evidence>
<dbReference type="EMBL" id="CAKXYY010000016">
    <property type="protein sequence ID" value="CAH2354458.1"/>
    <property type="molecule type" value="Genomic_DNA"/>
</dbReference>
<accession>A0A9P0QT30</accession>
<sequence>MADTQQVSFQYANECDLEIHCSPFGLSGLYIKVKGTNIMGIGSTMGLVTGSTTGLIHYNDANDLMDQKYKLYVIVDEEGNLRIDFTKIFTLKHSNSVSANINIESNVSSSSIGNSNANNNTSSSSATGSISASAVGDGISEEKGGNNLLSPENSSSGSSGQPSSNEPQLNTFTPDNNSPRENTSKSQLGNIDIESYEEDEVPTLVFKGKCPEGRPDNIDPFIGIFSFERED</sequence>
<reference evidence="2" key="1">
    <citation type="submission" date="2022-03" db="EMBL/GenBank/DDBJ databases">
        <authorList>
            <person name="Legras J.-L."/>
            <person name="Devillers H."/>
            <person name="Grondin C."/>
        </authorList>
    </citation>
    <scope>NUCLEOTIDE SEQUENCE</scope>
    <source>
        <strain evidence="2">CLIB 1423</strain>
    </source>
</reference>
<feature type="region of interest" description="Disordered" evidence="1">
    <location>
        <begin position="118"/>
        <end position="200"/>
    </location>
</feature>
<dbReference type="OrthoDB" id="4031013at2759"/>
<dbReference type="AlphaFoldDB" id="A0A9P0QT30"/>
<dbReference type="Proteomes" id="UP000837801">
    <property type="component" value="Unassembled WGS sequence"/>
</dbReference>
<feature type="compositionally biased region" description="Low complexity" evidence="1">
    <location>
        <begin position="145"/>
        <end position="168"/>
    </location>
</feature>
<comment type="caution">
    <text evidence="2">The sequence shown here is derived from an EMBL/GenBank/DDBJ whole genome shotgun (WGS) entry which is preliminary data.</text>
</comment>
<organism evidence="2 3">
    <name type="scientific">[Candida] railenensis</name>
    <dbReference type="NCBI Taxonomy" id="45579"/>
    <lineage>
        <taxon>Eukaryota</taxon>
        <taxon>Fungi</taxon>
        <taxon>Dikarya</taxon>
        <taxon>Ascomycota</taxon>
        <taxon>Saccharomycotina</taxon>
        <taxon>Pichiomycetes</taxon>
        <taxon>Debaryomycetaceae</taxon>
        <taxon>Kurtzmaniella</taxon>
    </lineage>
</organism>
<feature type="compositionally biased region" description="Low complexity" evidence="1">
    <location>
        <begin position="118"/>
        <end position="134"/>
    </location>
</feature>
<keyword evidence="3" id="KW-1185">Reference proteome</keyword>
<name>A0A9P0QT30_9ASCO</name>
<protein>
    <submittedName>
        <fullName evidence="2">Uncharacterized protein</fullName>
    </submittedName>
</protein>
<evidence type="ECO:0000256" key="1">
    <source>
        <dbReference type="SAM" id="MobiDB-lite"/>
    </source>
</evidence>
<feature type="compositionally biased region" description="Polar residues" evidence="1">
    <location>
        <begin position="169"/>
        <end position="189"/>
    </location>
</feature>
<proteinExistence type="predicted"/>